<dbReference type="GO" id="GO:0003676">
    <property type="term" value="F:nucleic acid binding"/>
    <property type="evidence" value="ECO:0007669"/>
    <property type="project" value="InterPro"/>
</dbReference>
<gene>
    <name evidence="3" type="ORF">G4B88_029471</name>
</gene>
<dbReference type="Pfam" id="PF13456">
    <property type="entry name" value="RVT_3"/>
    <property type="match status" value="1"/>
</dbReference>
<dbReference type="GO" id="GO:0004523">
    <property type="term" value="F:RNA-DNA hybrid ribonuclease activity"/>
    <property type="evidence" value="ECO:0007669"/>
    <property type="project" value="InterPro"/>
</dbReference>
<dbReference type="EMBL" id="JAATIQ010000220">
    <property type="protein sequence ID" value="KAF4369415.1"/>
    <property type="molecule type" value="Genomic_DNA"/>
</dbReference>
<feature type="domain" description="RNase H type-1" evidence="2">
    <location>
        <begin position="259"/>
        <end position="313"/>
    </location>
</feature>
<feature type="compositionally biased region" description="Basic and acidic residues" evidence="1">
    <location>
        <begin position="174"/>
        <end position="183"/>
    </location>
</feature>
<evidence type="ECO:0000256" key="1">
    <source>
        <dbReference type="SAM" id="MobiDB-lite"/>
    </source>
</evidence>
<dbReference type="InterPro" id="IPR012337">
    <property type="entry name" value="RNaseH-like_sf"/>
</dbReference>
<protein>
    <recommendedName>
        <fullName evidence="2">RNase H type-1 domain-containing protein</fullName>
    </recommendedName>
</protein>
<keyword evidence="4" id="KW-1185">Reference proteome</keyword>
<proteinExistence type="predicted"/>
<dbReference type="Proteomes" id="UP000583929">
    <property type="component" value="Unassembled WGS sequence"/>
</dbReference>
<dbReference type="InterPro" id="IPR044730">
    <property type="entry name" value="RNase_H-like_dom_plant"/>
</dbReference>
<feature type="region of interest" description="Disordered" evidence="1">
    <location>
        <begin position="121"/>
        <end position="193"/>
    </location>
</feature>
<feature type="compositionally biased region" description="Polar residues" evidence="1">
    <location>
        <begin position="1"/>
        <end position="13"/>
    </location>
</feature>
<dbReference type="InterPro" id="IPR002156">
    <property type="entry name" value="RNaseH_domain"/>
</dbReference>
<evidence type="ECO:0000313" key="4">
    <source>
        <dbReference type="Proteomes" id="UP000583929"/>
    </source>
</evidence>
<feature type="compositionally biased region" description="Low complexity" evidence="1">
    <location>
        <begin position="153"/>
        <end position="171"/>
    </location>
</feature>
<dbReference type="SUPFAM" id="SSF53098">
    <property type="entry name" value="Ribonuclease H-like"/>
    <property type="match status" value="1"/>
</dbReference>
<comment type="caution">
    <text evidence="3">The sequence shown here is derived from an EMBL/GenBank/DDBJ whole genome shotgun (WGS) entry which is preliminary data.</text>
</comment>
<organism evidence="3 4">
    <name type="scientific">Cannabis sativa</name>
    <name type="common">Hemp</name>
    <name type="synonym">Marijuana</name>
    <dbReference type="NCBI Taxonomy" id="3483"/>
    <lineage>
        <taxon>Eukaryota</taxon>
        <taxon>Viridiplantae</taxon>
        <taxon>Streptophyta</taxon>
        <taxon>Embryophyta</taxon>
        <taxon>Tracheophyta</taxon>
        <taxon>Spermatophyta</taxon>
        <taxon>Magnoliopsida</taxon>
        <taxon>eudicotyledons</taxon>
        <taxon>Gunneridae</taxon>
        <taxon>Pentapetalae</taxon>
        <taxon>rosids</taxon>
        <taxon>fabids</taxon>
        <taxon>Rosales</taxon>
        <taxon>Cannabaceae</taxon>
        <taxon>Cannabis</taxon>
    </lineage>
</organism>
<accession>A0A7J6FFI4</accession>
<dbReference type="CDD" id="cd06222">
    <property type="entry name" value="RNase_H_like"/>
    <property type="match status" value="1"/>
</dbReference>
<sequence length="316" mass="34299">MKSSPPETSNNRDAPSAPETLRATTQPNQKRNPFEISNSNRLEAFSPRGSPNDQSFQQAVDQFLRMDNPTTGFHSSVSPSPPLSHSIVTLMPTNPVSLESTLPLTKTTIPPPIITTSVITHTDKGKGIAEPTSIHPSPPRTGPPGNVIYEPVSLTSPTSSPGPRRSSTRQSNQDYREAQHIHSPDPTTSTPQQLRHPELIQQDTHALFVDAALDQDRGVTGIGCVLKIGLHQVIATTNSQKPGAPPPIFAEAQALAHGCLNLVSKVNGNWQDNSTLALIVKQIRQSFSNFPDASLVHLPREFNTTTHFLAREAIRL</sequence>
<name>A0A7J6FFI4_CANSA</name>
<dbReference type="AlphaFoldDB" id="A0A7J6FFI4"/>
<evidence type="ECO:0000259" key="2">
    <source>
        <dbReference type="Pfam" id="PF13456"/>
    </source>
</evidence>
<feature type="region of interest" description="Disordered" evidence="1">
    <location>
        <begin position="1"/>
        <end position="59"/>
    </location>
</feature>
<evidence type="ECO:0000313" key="3">
    <source>
        <dbReference type="EMBL" id="KAF4369415.1"/>
    </source>
</evidence>
<feature type="compositionally biased region" description="Polar residues" evidence="1">
    <location>
        <begin position="49"/>
        <end position="59"/>
    </location>
</feature>
<feature type="compositionally biased region" description="Polar residues" evidence="1">
    <location>
        <begin position="22"/>
        <end position="41"/>
    </location>
</feature>
<reference evidence="3 4" key="1">
    <citation type="journal article" date="2020" name="bioRxiv">
        <title>Sequence and annotation of 42 cannabis genomes reveals extensive copy number variation in cannabinoid synthesis and pathogen resistance genes.</title>
        <authorList>
            <person name="Mckernan K.J."/>
            <person name="Helbert Y."/>
            <person name="Kane L.T."/>
            <person name="Ebling H."/>
            <person name="Zhang L."/>
            <person name="Liu B."/>
            <person name="Eaton Z."/>
            <person name="Mclaughlin S."/>
            <person name="Kingan S."/>
            <person name="Baybayan P."/>
            <person name="Concepcion G."/>
            <person name="Jordan M."/>
            <person name="Riva A."/>
            <person name="Barbazuk W."/>
            <person name="Harkins T."/>
        </authorList>
    </citation>
    <scope>NUCLEOTIDE SEQUENCE [LARGE SCALE GENOMIC DNA]</scope>
    <source>
        <strain evidence="4">cv. Jamaican Lion 4</strain>
        <tissue evidence="3">Leaf</tissue>
    </source>
</reference>